<dbReference type="InterPro" id="IPR056496">
    <property type="entry name" value="CS_DNAAF11_C"/>
</dbReference>
<keyword evidence="3" id="KW-0963">Cytoplasm</keyword>
<evidence type="ECO:0000256" key="9">
    <source>
        <dbReference type="ARBA" id="ARBA00049982"/>
    </source>
</evidence>
<keyword evidence="13" id="KW-1185">Reference proteome</keyword>
<feature type="region of interest" description="Disordered" evidence="10">
    <location>
        <begin position="349"/>
        <end position="370"/>
    </location>
</feature>
<keyword evidence="8" id="KW-0966">Cell projection</keyword>
<dbReference type="Proteomes" id="UP000807504">
    <property type="component" value="Unassembled WGS sequence"/>
</dbReference>
<dbReference type="GO" id="GO:0036158">
    <property type="term" value="P:outer dynein arm assembly"/>
    <property type="evidence" value="ECO:0007669"/>
    <property type="project" value="TreeGrafter"/>
</dbReference>
<dbReference type="GO" id="GO:0005929">
    <property type="term" value="C:cilium"/>
    <property type="evidence" value="ECO:0007669"/>
    <property type="project" value="UniProtKB-SubCell"/>
</dbReference>
<evidence type="ECO:0000256" key="7">
    <source>
        <dbReference type="ARBA" id="ARBA00023069"/>
    </source>
</evidence>
<evidence type="ECO:0000256" key="1">
    <source>
        <dbReference type="ARBA" id="ARBA00004138"/>
    </source>
</evidence>
<dbReference type="EMBL" id="JABXBU010000003">
    <property type="protein sequence ID" value="KAF8792468.1"/>
    <property type="molecule type" value="Genomic_DNA"/>
</dbReference>
<keyword evidence="4" id="KW-0433">Leucine-rich repeat</keyword>
<accession>A0A8T0FQL1</accession>
<dbReference type="Pfam" id="PF23602">
    <property type="entry name" value="CS_DNAAF11_C"/>
    <property type="match status" value="1"/>
</dbReference>
<comment type="caution">
    <text evidence="12">The sequence shown here is derived from an EMBL/GenBank/DDBJ whole genome shotgun (WGS) entry which is preliminary data.</text>
</comment>
<evidence type="ECO:0000259" key="11">
    <source>
        <dbReference type="PROSITE" id="PS51203"/>
    </source>
</evidence>
<dbReference type="PROSITE" id="PS51450">
    <property type="entry name" value="LRR"/>
    <property type="match status" value="3"/>
</dbReference>
<dbReference type="AlphaFoldDB" id="A0A8T0FQL1"/>
<proteinExistence type="inferred from homology"/>
<evidence type="ECO:0000256" key="5">
    <source>
        <dbReference type="ARBA" id="ARBA00022737"/>
    </source>
</evidence>
<gene>
    <name evidence="12" type="ORF">HNY73_004059</name>
</gene>
<keyword evidence="5" id="KW-0677">Repeat</keyword>
<dbReference type="PANTHER" id="PTHR18849">
    <property type="entry name" value="LEUCINE RICH REPEAT PROTEIN"/>
    <property type="match status" value="1"/>
</dbReference>
<dbReference type="PANTHER" id="PTHR18849:SF0">
    <property type="entry name" value="CILIA- AND FLAGELLA-ASSOCIATED PROTEIN 410-RELATED"/>
    <property type="match status" value="1"/>
</dbReference>
<evidence type="ECO:0000256" key="10">
    <source>
        <dbReference type="SAM" id="MobiDB-lite"/>
    </source>
</evidence>
<evidence type="ECO:0000313" key="13">
    <source>
        <dbReference type="Proteomes" id="UP000807504"/>
    </source>
</evidence>
<dbReference type="SMART" id="SM00446">
    <property type="entry name" value="LRRcap"/>
    <property type="match status" value="1"/>
</dbReference>
<evidence type="ECO:0000256" key="2">
    <source>
        <dbReference type="ARBA" id="ARBA00004496"/>
    </source>
</evidence>
<evidence type="ECO:0000256" key="3">
    <source>
        <dbReference type="ARBA" id="ARBA00022490"/>
    </source>
</evidence>
<dbReference type="SMART" id="SM00365">
    <property type="entry name" value="LRR_SD22"/>
    <property type="match status" value="4"/>
</dbReference>
<comment type="similarity">
    <text evidence="9">Belongs to the tilB family.</text>
</comment>
<reference evidence="12" key="2">
    <citation type="submission" date="2020-06" db="EMBL/GenBank/DDBJ databases">
        <authorList>
            <person name="Sheffer M."/>
        </authorList>
    </citation>
    <scope>NUCLEOTIDE SEQUENCE</scope>
</reference>
<dbReference type="Gene3D" id="3.80.10.10">
    <property type="entry name" value="Ribonuclease Inhibitor"/>
    <property type="match status" value="1"/>
</dbReference>
<feature type="compositionally biased region" description="Basic and acidic residues" evidence="10">
    <location>
        <begin position="361"/>
        <end position="370"/>
    </location>
</feature>
<reference evidence="12" key="1">
    <citation type="journal article" date="2020" name="bioRxiv">
        <title>Chromosome-level reference genome of the European wasp spider Argiope bruennichi: a resource for studies on range expansion and evolutionary adaptation.</title>
        <authorList>
            <person name="Sheffer M.M."/>
            <person name="Hoppe A."/>
            <person name="Krehenwinkel H."/>
            <person name="Uhl G."/>
            <person name="Kuss A.W."/>
            <person name="Jensen L."/>
            <person name="Jensen C."/>
            <person name="Gillespie R.G."/>
            <person name="Hoff K.J."/>
            <person name="Prost S."/>
        </authorList>
    </citation>
    <scope>NUCLEOTIDE SEQUENCE</scope>
</reference>
<dbReference type="FunFam" id="3.80.10.10:FF:000052">
    <property type="entry name" value="Leucine rich repeat containing 6"/>
    <property type="match status" value="1"/>
</dbReference>
<dbReference type="GO" id="GO:0005737">
    <property type="term" value="C:cytoplasm"/>
    <property type="evidence" value="ECO:0007669"/>
    <property type="project" value="UniProtKB-SubCell"/>
</dbReference>
<dbReference type="InterPro" id="IPR003603">
    <property type="entry name" value="U2A'_phosphoprotein32A_C"/>
</dbReference>
<organism evidence="12 13">
    <name type="scientific">Argiope bruennichi</name>
    <name type="common">Wasp spider</name>
    <name type="synonym">Aranea bruennichi</name>
    <dbReference type="NCBI Taxonomy" id="94029"/>
    <lineage>
        <taxon>Eukaryota</taxon>
        <taxon>Metazoa</taxon>
        <taxon>Ecdysozoa</taxon>
        <taxon>Arthropoda</taxon>
        <taxon>Chelicerata</taxon>
        <taxon>Arachnida</taxon>
        <taxon>Araneae</taxon>
        <taxon>Araneomorphae</taxon>
        <taxon>Entelegynae</taxon>
        <taxon>Araneoidea</taxon>
        <taxon>Araneidae</taxon>
        <taxon>Argiope</taxon>
    </lineage>
</organism>
<dbReference type="InterPro" id="IPR001611">
    <property type="entry name" value="Leu-rich_rpt"/>
</dbReference>
<comment type="subcellular location">
    <subcellularLocation>
        <location evidence="1">Cell projection</location>
        <location evidence="1">Cilium</location>
    </subcellularLocation>
    <subcellularLocation>
        <location evidence="2">Cytoplasm</location>
    </subcellularLocation>
</comment>
<evidence type="ECO:0000256" key="4">
    <source>
        <dbReference type="ARBA" id="ARBA00022614"/>
    </source>
</evidence>
<keyword evidence="6" id="KW-0175">Coiled coil</keyword>
<sequence length="423" mass="49649">MMAAITEDLLRKCAEHNDCEIFSLEEVSLHQRNIKKIEHIDRWCRDLKILYLHSNLISKIENLSRLKKLEYVNFTLNNITRIENLEGCESLRKLDFTANFIGELTSIESLRDNYQLEELYLTGNPCTEFEGYREFVIATLPQLMILDGEKIKKSERIVALQKYNRIRSEILEQEKLFLKHRQYNTEDIKEELENNWDDLEKCDEESQSNFWKQQTKNTPQSRIEICKHMEKSRKKTNSETKKPKLVRKLITDDGKILNVNEPKLDFEFTDDEENNCYKLDLAVFRFLDTSLLEVDVQPNYVRVKVKEKYFQLLLPGEVHPDMSTCLRSQTTGHLVITMPKANEVIIGRKGLKNSHNNSNNQEKKRNISEKHDHCVNNQETQQSIMSSIDKIVDIEANQNKKLISSVKDQEEAFIDNPDVPPLL</sequence>
<dbReference type="InterPro" id="IPR032675">
    <property type="entry name" value="LRR_dom_sf"/>
</dbReference>
<dbReference type="SUPFAM" id="SSF52058">
    <property type="entry name" value="L domain-like"/>
    <property type="match status" value="1"/>
</dbReference>
<evidence type="ECO:0000256" key="6">
    <source>
        <dbReference type="ARBA" id="ARBA00023054"/>
    </source>
</evidence>
<evidence type="ECO:0000256" key="8">
    <source>
        <dbReference type="ARBA" id="ARBA00023273"/>
    </source>
</evidence>
<name>A0A8T0FQL1_ARGBR</name>
<keyword evidence="7" id="KW-0969">Cilium</keyword>
<dbReference type="Pfam" id="PF14580">
    <property type="entry name" value="LRR_9"/>
    <property type="match status" value="1"/>
</dbReference>
<dbReference type="InterPro" id="IPR007052">
    <property type="entry name" value="CS_dom"/>
</dbReference>
<evidence type="ECO:0000313" key="12">
    <source>
        <dbReference type="EMBL" id="KAF8792468.1"/>
    </source>
</evidence>
<feature type="domain" description="CS" evidence="11">
    <location>
        <begin position="259"/>
        <end position="352"/>
    </location>
</feature>
<dbReference type="PROSITE" id="PS51203">
    <property type="entry name" value="CS"/>
    <property type="match status" value="1"/>
</dbReference>
<protein>
    <submittedName>
        <fullName evidence="12">Protein tilB like protein</fullName>
    </submittedName>
</protein>